<evidence type="ECO:0008006" key="3">
    <source>
        <dbReference type="Google" id="ProtNLM"/>
    </source>
</evidence>
<dbReference type="Gene3D" id="3.80.10.10">
    <property type="entry name" value="Ribonuclease Inhibitor"/>
    <property type="match status" value="1"/>
</dbReference>
<dbReference type="SUPFAM" id="SSF52047">
    <property type="entry name" value="RNI-like"/>
    <property type="match status" value="1"/>
</dbReference>
<organism evidence="1 2">
    <name type="scientific">Hypsizygus marmoreus</name>
    <name type="common">White beech mushroom</name>
    <name type="synonym">Agaricus marmoreus</name>
    <dbReference type="NCBI Taxonomy" id="39966"/>
    <lineage>
        <taxon>Eukaryota</taxon>
        <taxon>Fungi</taxon>
        <taxon>Dikarya</taxon>
        <taxon>Basidiomycota</taxon>
        <taxon>Agaricomycotina</taxon>
        <taxon>Agaricomycetes</taxon>
        <taxon>Agaricomycetidae</taxon>
        <taxon>Agaricales</taxon>
        <taxon>Tricholomatineae</taxon>
        <taxon>Lyophyllaceae</taxon>
        <taxon>Hypsizygus</taxon>
    </lineage>
</organism>
<dbReference type="EMBL" id="LUEZ02000010">
    <property type="protein sequence ID" value="RDB29484.1"/>
    <property type="molecule type" value="Genomic_DNA"/>
</dbReference>
<protein>
    <recommendedName>
        <fullName evidence="3">F-box domain-containing protein</fullName>
    </recommendedName>
</protein>
<name>A0A369KCM1_HYPMA</name>
<evidence type="ECO:0000313" key="2">
    <source>
        <dbReference type="Proteomes" id="UP000076154"/>
    </source>
</evidence>
<accession>A0A369KCM1</accession>
<dbReference type="InterPro" id="IPR032675">
    <property type="entry name" value="LRR_dom_sf"/>
</dbReference>
<sequence>MFGRWKYRHVAVSLAWMRPYVSRIRHLSLQGSLCELPVGVFDALETLEFTDVDLKETDFPDNGFGATPLLRRLVFTQAFVQLPFLSLFKLTDLRLNTGEEDPISESVLLRFLSRCNALVTLYVSCIIKDDIDAYGEGEDAIPFDRWEDGKISMLHLTSLTVGLFDQTFWLLSYLVLPVLSCLTIDSATGWSQAIYRSFLYQSSPPLRTLVLQGSLMREDAFLDLLRHTPSLVHVTVTNSIHITSTLIEGMAWGADDATLGIGPCLETMHIEDSHWCTAADTEWLCNGAITEMISSRDSSGNPAVLVENSQTESTEGSWCAYFLLIGAPSSTGLFNIV</sequence>
<dbReference type="Proteomes" id="UP000076154">
    <property type="component" value="Unassembled WGS sequence"/>
</dbReference>
<dbReference type="AlphaFoldDB" id="A0A369KCM1"/>
<gene>
    <name evidence="1" type="ORF">Hypma_014958</name>
</gene>
<evidence type="ECO:0000313" key="1">
    <source>
        <dbReference type="EMBL" id="RDB29484.1"/>
    </source>
</evidence>
<comment type="caution">
    <text evidence="1">The sequence shown here is derived from an EMBL/GenBank/DDBJ whole genome shotgun (WGS) entry which is preliminary data.</text>
</comment>
<dbReference type="InParanoid" id="A0A369KCM1"/>
<proteinExistence type="predicted"/>
<keyword evidence="2" id="KW-1185">Reference proteome</keyword>
<reference evidence="1" key="1">
    <citation type="submission" date="2018-04" db="EMBL/GenBank/DDBJ databases">
        <title>Whole genome sequencing of Hypsizygus marmoreus.</title>
        <authorList>
            <person name="Choi I.-G."/>
            <person name="Min B."/>
            <person name="Kim J.-G."/>
            <person name="Kim S."/>
            <person name="Oh Y.-L."/>
            <person name="Kong W.-S."/>
            <person name="Park H."/>
            <person name="Jeong J."/>
            <person name="Song E.-S."/>
        </authorList>
    </citation>
    <scope>NUCLEOTIDE SEQUENCE [LARGE SCALE GENOMIC DNA]</scope>
    <source>
        <strain evidence="1">51987-8</strain>
    </source>
</reference>